<evidence type="ECO:0000259" key="10">
    <source>
        <dbReference type="PROSITE" id="PS50109"/>
    </source>
</evidence>
<evidence type="ECO:0000256" key="9">
    <source>
        <dbReference type="PROSITE-ProRule" id="PRU00169"/>
    </source>
</evidence>
<dbReference type="InterPro" id="IPR035965">
    <property type="entry name" value="PAS-like_dom_sf"/>
</dbReference>
<dbReference type="SUPFAM" id="SSF55785">
    <property type="entry name" value="PYP-like sensor domain (PAS domain)"/>
    <property type="match status" value="1"/>
</dbReference>
<dbReference type="PROSITE" id="PS50113">
    <property type="entry name" value="PAC"/>
    <property type="match status" value="1"/>
</dbReference>
<evidence type="ECO:0000313" key="14">
    <source>
        <dbReference type="EMBL" id="GIJ45017.1"/>
    </source>
</evidence>
<dbReference type="InterPro" id="IPR000673">
    <property type="entry name" value="Sig_transdc_resp-reg_Me-estase"/>
</dbReference>
<keyword evidence="15" id="KW-1185">Reference proteome</keyword>
<evidence type="ECO:0000256" key="3">
    <source>
        <dbReference type="ARBA" id="ARBA00012438"/>
    </source>
</evidence>
<dbReference type="SMART" id="SM00387">
    <property type="entry name" value="HATPase_c"/>
    <property type="match status" value="1"/>
</dbReference>
<dbReference type="FunFam" id="3.30.565.10:FF:000006">
    <property type="entry name" value="Sensor histidine kinase WalK"/>
    <property type="match status" value="1"/>
</dbReference>
<feature type="domain" description="CheB-type methylesterase" evidence="13">
    <location>
        <begin position="4"/>
        <end position="189"/>
    </location>
</feature>
<dbReference type="SMART" id="SM00086">
    <property type="entry name" value="PAC"/>
    <property type="match status" value="1"/>
</dbReference>
<dbReference type="SUPFAM" id="SSF47384">
    <property type="entry name" value="Homodimeric domain of signal transducing histidine kinase"/>
    <property type="match status" value="1"/>
</dbReference>
<keyword evidence="6" id="KW-0418">Kinase</keyword>
<proteinExistence type="predicted"/>
<dbReference type="PANTHER" id="PTHR43547">
    <property type="entry name" value="TWO-COMPONENT HISTIDINE KINASE"/>
    <property type="match status" value="1"/>
</dbReference>
<organism evidence="14 15">
    <name type="scientific">Virgisporangium aliadipatigenens</name>
    <dbReference type="NCBI Taxonomy" id="741659"/>
    <lineage>
        <taxon>Bacteria</taxon>
        <taxon>Bacillati</taxon>
        <taxon>Actinomycetota</taxon>
        <taxon>Actinomycetes</taxon>
        <taxon>Micromonosporales</taxon>
        <taxon>Micromonosporaceae</taxon>
        <taxon>Virgisporangium</taxon>
    </lineage>
</organism>
<dbReference type="GO" id="GO:0006935">
    <property type="term" value="P:chemotaxis"/>
    <property type="evidence" value="ECO:0007669"/>
    <property type="project" value="UniProtKB-UniRule"/>
</dbReference>
<dbReference type="GO" id="GO:0008984">
    <property type="term" value="F:protein-glutamate methylesterase activity"/>
    <property type="evidence" value="ECO:0007669"/>
    <property type="project" value="InterPro"/>
</dbReference>
<dbReference type="CDD" id="cd16433">
    <property type="entry name" value="CheB"/>
    <property type="match status" value="1"/>
</dbReference>
<dbReference type="InterPro" id="IPR013655">
    <property type="entry name" value="PAS_fold_3"/>
</dbReference>
<dbReference type="Pfam" id="PF02518">
    <property type="entry name" value="HATPase_c"/>
    <property type="match status" value="1"/>
</dbReference>
<dbReference type="Gene3D" id="1.10.287.130">
    <property type="match status" value="1"/>
</dbReference>
<dbReference type="GO" id="GO:0000156">
    <property type="term" value="F:phosphorelay response regulator activity"/>
    <property type="evidence" value="ECO:0007669"/>
    <property type="project" value="InterPro"/>
</dbReference>
<dbReference type="GO" id="GO:0005737">
    <property type="term" value="C:cytoplasm"/>
    <property type="evidence" value="ECO:0007669"/>
    <property type="project" value="InterPro"/>
</dbReference>
<dbReference type="SUPFAM" id="SSF55781">
    <property type="entry name" value="GAF domain-like"/>
    <property type="match status" value="1"/>
</dbReference>
<feature type="domain" description="Response regulatory" evidence="11">
    <location>
        <begin position="821"/>
        <end position="929"/>
    </location>
</feature>
<keyword evidence="8" id="KW-0378">Hydrolase</keyword>
<dbReference type="Pfam" id="PF00512">
    <property type="entry name" value="HisKA"/>
    <property type="match status" value="1"/>
</dbReference>
<dbReference type="InterPro" id="IPR011006">
    <property type="entry name" value="CheY-like_superfamily"/>
</dbReference>
<dbReference type="Gene3D" id="3.40.50.2300">
    <property type="match status" value="1"/>
</dbReference>
<dbReference type="InterPro" id="IPR001610">
    <property type="entry name" value="PAC"/>
</dbReference>
<dbReference type="InterPro" id="IPR003594">
    <property type="entry name" value="HATPase_dom"/>
</dbReference>
<sequence>MDRPFDVVALVTSAGGLDAISRVLRDLPDGFGAAVVVAQHLGGHGSTLVDILERRANLPVSWIGPGERLLPGRVYVCPPRRRLEVFPDRTCGVTPMEPAMRLRPLDAFLRSVASACGRRGIAVVLTGMGRDAADGARAVKLAGGTVLAQSEDTAEAPAMPHAAVATGAVDLVLPLHEIGTVLTGLAAGGRLPRPRSEVEAVEHLFGGAGEARRTLREVDWAATPLGPVSSWPRALRGAVRTALSSNFACVIGWGPERVQLYNDAAVPLFGARHPAQGVPWPACWPEFVERVGPQYEHVMRTGEAVHHEVLATELRRHGFAEEAFYAADRSPLYGDDDTVAGVLSTSVEITARVLSTRRLATLRHLTTALAAARTPIEVCEGAATALGHNRHDVPFALLYLVDGAHSQARLCAATGIGRGAAAVPYTIDVRGGHPAWPMARVLSERRPVRVDDLTVRFPGLHAGPWPESPRAALLLPLSAVHDDEAIAGVMVVGISPRLVLDGDYQDFVELLAHEVAAGLAASRSRQRERDRLLRVAELEHAKLDFFANVSNEFRTPLTLVLGPLEALAARSDRLPDGIGGDVDLAARNARRMLVLVDELLDFSRIGAGDLRPRMEPTDLARLTVDIATVFGDVAGAAGLTLAVHCAPLSEPVWVDRRMWEKIVSNLLSNAVKFTFDGGITVDLRLRALHAELTVRDTGVGIPPEEQPRLFTRFHRVHGTKARSHDGAGLGLALVNELVGLHQGRVRVRSEEGVGSSFTVWIPRGARPAADPVTEPEEHVSVAAALAEEAAHWGVVPAGGEAIDGPIVDGVETVRQLAPGSRVQVVAGNADLRDYLRRLLSEHWQVEVAPDADAALTWARTDPPDLIVADPAPPDRDGAAFVATARADPTLAAVPLILLTARPGEGAGADDHIAKPFSARELLVRVGAQLALSRVRREAADRLREQADYLRYVFDAAAAADFEIDVPGRQLRTSARLNALFGFPPEVEATLDDFESRCHPDEPEHLVAAVTRAGGGHFLRDFRIVAGAGTRWIHARGEVIVGPDGAVERVRGVLIDITDRKRTEEALLALNEELKRRLLTGA</sequence>
<dbReference type="Pfam" id="PF00072">
    <property type="entry name" value="Response_reg"/>
    <property type="match status" value="1"/>
</dbReference>
<dbReference type="Gene3D" id="3.40.50.180">
    <property type="entry name" value="Methylesterase CheB, C-terminal domain"/>
    <property type="match status" value="1"/>
</dbReference>
<evidence type="ECO:0000256" key="2">
    <source>
        <dbReference type="ARBA" id="ARBA00004236"/>
    </source>
</evidence>
<dbReference type="InterPro" id="IPR035909">
    <property type="entry name" value="CheB_C"/>
</dbReference>
<comment type="caution">
    <text evidence="14">The sequence shown here is derived from an EMBL/GenBank/DDBJ whole genome shotgun (WGS) entry which is preliminary data.</text>
</comment>
<evidence type="ECO:0000259" key="13">
    <source>
        <dbReference type="PROSITE" id="PS50122"/>
    </source>
</evidence>
<dbReference type="GO" id="GO:0000155">
    <property type="term" value="F:phosphorelay sensor kinase activity"/>
    <property type="evidence" value="ECO:0007669"/>
    <property type="project" value="InterPro"/>
</dbReference>
<dbReference type="AlphaFoldDB" id="A0A8J3YIG1"/>
<dbReference type="CDD" id="cd00082">
    <property type="entry name" value="HisKA"/>
    <property type="match status" value="1"/>
</dbReference>
<dbReference type="SUPFAM" id="SSF52172">
    <property type="entry name" value="CheY-like"/>
    <property type="match status" value="1"/>
</dbReference>
<accession>A0A8J3YIG1</accession>
<feature type="modified residue" description="4-aspartylphosphate" evidence="9">
    <location>
        <position position="869"/>
    </location>
</feature>
<evidence type="ECO:0000256" key="6">
    <source>
        <dbReference type="ARBA" id="ARBA00022777"/>
    </source>
</evidence>
<feature type="domain" description="Histidine kinase" evidence="10">
    <location>
        <begin position="548"/>
        <end position="765"/>
    </location>
</feature>
<dbReference type="InterPro" id="IPR000700">
    <property type="entry name" value="PAS-assoc_C"/>
</dbReference>
<dbReference type="InterPro" id="IPR036890">
    <property type="entry name" value="HATPase_C_sf"/>
</dbReference>
<keyword evidence="4 9" id="KW-0597">Phosphoprotein</keyword>
<comment type="catalytic activity">
    <reaction evidence="1">
        <text>ATP + protein L-histidine = ADP + protein N-phospho-L-histidine.</text>
        <dbReference type="EC" id="2.7.13.3"/>
    </reaction>
</comment>
<evidence type="ECO:0000259" key="12">
    <source>
        <dbReference type="PROSITE" id="PS50113"/>
    </source>
</evidence>
<evidence type="ECO:0000256" key="7">
    <source>
        <dbReference type="ARBA" id="ARBA00023012"/>
    </source>
</evidence>
<keyword evidence="7" id="KW-0902">Two-component regulatory system</keyword>
<keyword evidence="5" id="KW-0808">Transferase</keyword>
<dbReference type="Gene3D" id="3.30.565.10">
    <property type="entry name" value="Histidine kinase-like ATPase, C-terminal domain"/>
    <property type="match status" value="1"/>
</dbReference>
<reference evidence="14" key="1">
    <citation type="submission" date="2021-01" db="EMBL/GenBank/DDBJ databases">
        <title>Whole genome shotgun sequence of Virgisporangium aliadipatigenens NBRC 105644.</title>
        <authorList>
            <person name="Komaki H."/>
            <person name="Tamura T."/>
        </authorList>
    </citation>
    <scope>NUCLEOTIDE SEQUENCE</scope>
    <source>
        <strain evidence="14">NBRC 105644</strain>
    </source>
</reference>
<dbReference type="InterPro" id="IPR029016">
    <property type="entry name" value="GAF-like_dom_sf"/>
</dbReference>
<dbReference type="SMART" id="SM00388">
    <property type="entry name" value="HisKA"/>
    <property type="match status" value="1"/>
</dbReference>
<dbReference type="InterPro" id="IPR005467">
    <property type="entry name" value="His_kinase_dom"/>
</dbReference>
<dbReference type="SUPFAM" id="SSF52738">
    <property type="entry name" value="Methylesterase CheB, C-terminal domain"/>
    <property type="match status" value="1"/>
</dbReference>
<dbReference type="PROSITE" id="PS50109">
    <property type="entry name" value="HIS_KIN"/>
    <property type="match status" value="1"/>
</dbReference>
<dbReference type="InterPro" id="IPR003661">
    <property type="entry name" value="HisK_dim/P_dom"/>
</dbReference>
<dbReference type="SMART" id="SM00448">
    <property type="entry name" value="REC"/>
    <property type="match status" value="1"/>
</dbReference>
<evidence type="ECO:0000313" key="15">
    <source>
        <dbReference type="Proteomes" id="UP000619260"/>
    </source>
</evidence>
<dbReference type="EMBL" id="BOPF01000006">
    <property type="protein sequence ID" value="GIJ45017.1"/>
    <property type="molecule type" value="Genomic_DNA"/>
</dbReference>
<dbReference type="Gene3D" id="3.30.450.40">
    <property type="match status" value="1"/>
</dbReference>
<dbReference type="Gene3D" id="3.30.450.20">
    <property type="entry name" value="PAS domain"/>
    <property type="match status" value="2"/>
</dbReference>
<dbReference type="GO" id="GO:0005886">
    <property type="term" value="C:plasma membrane"/>
    <property type="evidence" value="ECO:0007669"/>
    <property type="project" value="UniProtKB-SubCell"/>
</dbReference>
<dbReference type="PRINTS" id="PR00344">
    <property type="entry name" value="BCTRLSENSOR"/>
</dbReference>
<dbReference type="PANTHER" id="PTHR43547:SF2">
    <property type="entry name" value="HYBRID SIGNAL TRANSDUCTION HISTIDINE KINASE C"/>
    <property type="match status" value="1"/>
</dbReference>
<evidence type="ECO:0000259" key="11">
    <source>
        <dbReference type="PROSITE" id="PS50110"/>
    </source>
</evidence>
<dbReference type="Pfam" id="PF01339">
    <property type="entry name" value="CheB_methylest"/>
    <property type="match status" value="1"/>
</dbReference>
<dbReference type="SUPFAM" id="SSF55874">
    <property type="entry name" value="ATPase domain of HSP90 chaperone/DNA topoisomerase II/histidine kinase"/>
    <property type="match status" value="1"/>
</dbReference>
<dbReference type="Gene3D" id="2.10.70.100">
    <property type="match status" value="1"/>
</dbReference>
<protein>
    <recommendedName>
        <fullName evidence="3">histidine kinase</fullName>
        <ecNumber evidence="3">2.7.13.3</ecNumber>
    </recommendedName>
</protein>
<dbReference type="InterPro" id="IPR004358">
    <property type="entry name" value="Sig_transdc_His_kin-like_C"/>
</dbReference>
<dbReference type="Proteomes" id="UP000619260">
    <property type="component" value="Unassembled WGS sequence"/>
</dbReference>
<dbReference type="EC" id="2.7.13.3" evidence="3"/>
<comment type="subcellular location">
    <subcellularLocation>
        <location evidence="2">Cell membrane</location>
    </subcellularLocation>
</comment>
<evidence type="ECO:0000256" key="8">
    <source>
        <dbReference type="PROSITE-ProRule" id="PRU00050"/>
    </source>
</evidence>
<keyword evidence="8" id="KW-0145">Chemotaxis</keyword>
<feature type="active site" evidence="8">
    <location>
        <position position="13"/>
    </location>
</feature>
<evidence type="ECO:0000256" key="5">
    <source>
        <dbReference type="ARBA" id="ARBA00022679"/>
    </source>
</evidence>
<dbReference type="InterPro" id="IPR001789">
    <property type="entry name" value="Sig_transdc_resp-reg_receiver"/>
</dbReference>
<dbReference type="Pfam" id="PF08447">
    <property type="entry name" value="PAS_3"/>
    <property type="match status" value="1"/>
</dbReference>
<feature type="domain" description="PAC" evidence="12">
    <location>
        <begin position="1011"/>
        <end position="1068"/>
    </location>
</feature>
<evidence type="ECO:0000256" key="4">
    <source>
        <dbReference type="ARBA" id="ARBA00022553"/>
    </source>
</evidence>
<dbReference type="RefSeq" id="WP_203898579.1">
    <property type="nucleotide sequence ID" value="NZ_BOPF01000006.1"/>
</dbReference>
<feature type="active site" evidence="8">
    <location>
        <position position="131"/>
    </location>
</feature>
<dbReference type="InterPro" id="IPR036097">
    <property type="entry name" value="HisK_dim/P_sf"/>
</dbReference>
<gene>
    <name evidence="14" type="ORF">Val02_19030</name>
</gene>
<name>A0A8J3YIG1_9ACTN</name>
<evidence type="ECO:0000256" key="1">
    <source>
        <dbReference type="ARBA" id="ARBA00000085"/>
    </source>
</evidence>
<feature type="active site" evidence="8">
    <location>
        <position position="40"/>
    </location>
</feature>
<dbReference type="PROSITE" id="PS50122">
    <property type="entry name" value="CHEB"/>
    <property type="match status" value="1"/>
</dbReference>
<dbReference type="PROSITE" id="PS50110">
    <property type="entry name" value="RESPONSE_REGULATORY"/>
    <property type="match status" value="1"/>
</dbReference>